<sequence>MASAPGPPIVSDKKYAAAAPFANILIVEYCDQQIMIPRPTSELELRKELPKHIPEILIPDRAYLKVAFQTNELPMCRGSWVEISKAAWDTIFPSSLNVTRFEQWREFDLNVEVVAPALFNSLELGDVRSIKATPSDTLDEILVKASYPKPGPMVKVGLHLYDACHYQADRCLWESGVVTSTMWFKVQSTK</sequence>
<dbReference type="Proteomes" id="UP000307440">
    <property type="component" value="Unassembled WGS sequence"/>
</dbReference>
<reference evidence="1 2" key="1">
    <citation type="journal article" date="2019" name="Nat. Ecol. Evol.">
        <title>Megaphylogeny resolves global patterns of mushroom evolution.</title>
        <authorList>
            <person name="Varga T."/>
            <person name="Krizsan K."/>
            <person name="Foldi C."/>
            <person name="Dima B."/>
            <person name="Sanchez-Garcia M."/>
            <person name="Sanchez-Ramirez S."/>
            <person name="Szollosi G.J."/>
            <person name="Szarkandi J.G."/>
            <person name="Papp V."/>
            <person name="Albert L."/>
            <person name="Andreopoulos W."/>
            <person name="Angelini C."/>
            <person name="Antonin V."/>
            <person name="Barry K.W."/>
            <person name="Bougher N.L."/>
            <person name="Buchanan P."/>
            <person name="Buyck B."/>
            <person name="Bense V."/>
            <person name="Catcheside P."/>
            <person name="Chovatia M."/>
            <person name="Cooper J."/>
            <person name="Damon W."/>
            <person name="Desjardin D."/>
            <person name="Finy P."/>
            <person name="Geml J."/>
            <person name="Haridas S."/>
            <person name="Hughes K."/>
            <person name="Justo A."/>
            <person name="Karasinski D."/>
            <person name="Kautmanova I."/>
            <person name="Kiss B."/>
            <person name="Kocsube S."/>
            <person name="Kotiranta H."/>
            <person name="LaButti K.M."/>
            <person name="Lechner B.E."/>
            <person name="Liimatainen K."/>
            <person name="Lipzen A."/>
            <person name="Lukacs Z."/>
            <person name="Mihaltcheva S."/>
            <person name="Morgado L.N."/>
            <person name="Niskanen T."/>
            <person name="Noordeloos M.E."/>
            <person name="Ohm R.A."/>
            <person name="Ortiz-Santana B."/>
            <person name="Ovrebo C."/>
            <person name="Racz N."/>
            <person name="Riley R."/>
            <person name="Savchenko A."/>
            <person name="Shiryaev A."/>
            <person name="Soop K."/>
            <person name="Spirin V."/>
            <person name="Szebenyi C."/>
            <person name="Tomsovsky M."/>
            <person name="Tulloss R.E."/>
            <person name="Uehling J."/>
            <person name="Grigoriev I.V."/>
            <person name="Vagvolgyi C."/>
            <person name="Papp T."/>
            <person name="Martin F.M."/>
            <person name="Miettinen O."/>
            <person name="Hibbett D.S."/>
            <person name="Nagy L.G."/>
        </authorList>
    </citation>
    <scope>NUCLEOTIDE SEQUENCE [LARGE SCALE GENOMIC DNA]</scope>
    <source>
        <strain evidence="1 2">CBS 121175</strain>
    </source>
</reference>
<name>A0A5C3KCT9_COPMA</name>
<organism evidence="1 2">
    <name type="scientific">Coprinopsis marcescibilis</name>
    <name type="common">Agaric fungus</name>
    <name type="synonym">Psathyrella marcescibilis</name>
    <dbReference type="NCBI Taxonomy" id="230819"/>
    <lineage>
        <taxon>Eukaryota</taxon>
        <taxon>Fungi</taxon>
        <taxon>Dikarya</taxon>
        <taxon>Basidiomycota</taxon>
        <taxon>Agaricomycotina</taxon>
        <taxon>Agaricomycetes</taxon>
        <taxon>Agaricomycetidae</taxon>
        <taxon>Agaricales</taxon>
        <taxon>Agaricineae</taxon>
        <taxon>Psathyrellaceae</taxon>
        <taxon>Coprinopsis</taxon>
    </lineage>
</organism>
<dbReference type="EMBL" id="ML210450">
    <property type="protein sequence ID" value="TFK17909.1"/>
    <property type="molecule type" value="Genomic_DNA"/>
</dbReference>
<dbReference type="AlphaFoldDB" id="A0A5C3KCT9"/>
<gene>
    <name evidence="1" type="ORF">FA15DRAFT_675677</name>
</gene>
<keyword evidence="2" id="KW-1185">Reference proteome</keyword>
<proteinExistence type="predicted"/>
<accession>A0A5C3KCT9</accession>
<evidence type="ECO:0000313" key="1">
    <source>
        <dbReference type="EMBL" id="TFK17909.1"/>
    </source>
</evidence>
<evidence type="ECO:0000313" key="2">
    <source>
        <dbReference type="Proteomes" id="UP000307440"/>
    </source>
</evidence>
<protein>
    <submittedName>
        <fullName evidence="1">Uncharacterized protein</fullName>
    </submittedName>
</protein>